<dbReference type="FunFam" id="1.20.5.110:FF:000004">
    <property type="entry name" value="Vesicle-associated membrane protein 7"/>
    <property type="match status" value="1"/>
</dbReference>
<feature type="compositionally biased region" description="Polar residues" evidence="10">
    <location>
        <begin position="170"/>
        <end position="179"/>
    </location>
</feature>
<dbReference type="GO" id="GO:0016192">
    <property type="term" value="P:vesicle-mediated transport"/>
    <property type="evidence" value="ECO:0007669"/>
    <property type="project" value="InterPro"/>
</dbReference>
<dbReference type="SUPFAM" id="SSF58038">
    <property type="entry name" value="SNARE fusion complex"/>
    <property type="match status" value="1"/>
</dbReference>
<gene>
    <name evidence="13" type="ORF">HPB51_005487</name>
</gene>
<comment type="subcellular location">
    <subcellularLocation>
        <location evidence="7">Endomembrane system</location>
        <topology evidence="7">Single-pass type IV membrane protein</topology>
    </subcellularLocation>
</comment>
<dbReference type="PRINTS" id="PR00219">
    <property type="entry name" value="SYNAPTOBREVN"/>
</dbReference>
<feature type="coiled-coil region" evidence="9">
    <location>
        <begin position="206"/>
        <end position="233"/>
    </location>
</feature>
<feature type="transmembrane region" description="Helical" evidence="11">
    <location>
        <begin position="241"/>
        <end position="260"/>
    </location>
</feature>
<protein>
    <recommendedName>
        <fullName evidence="12">V-SNARE coiled-coil homology domain-containing protein</fullName>
    </recommendedName>
</protein>
<keyword evidence="4" id="KW-0653">Protein transport</keyword>
<dbReference type="GO" id="GO:0016020">
    <property type="term" value="C:membrane"/>
    <property type="evidence" value="ECO:0007669"/>
    <property type="project" value="InterPro"/>
</dbReference>
<evidence type="ECO:0000256" key="1">
    <source>
        <dbReference type="ARBA" id="ARBA00008025"/>
    </source>
</evidence>
<evidence type="ECO:0000256" key="8">
    <source>
        <dbReference type="PROSITE-ProRule" id="PRU00290"/>
    </source>
</evidence>
<dbReference type="GO" id="GO:0015031">
    <property type="term" value="P:protein transport"/>
    <property type="evidence" value="ECO:0007669"/>
    <property type="project" value="UniProtKB-KW"/>
</dbReference>
<dbReference type="VEuPathDB" id="VectorBase:LOC119176659"/>
<keyword evidence="14" id="KW-1185">Reference proteome</keyword>
<dbReference type="PANTHER" id="PTHR45701">
    <property type="entry name" value="SYNAPTOBREVIN FAMILY MEMBER"/>
    <property type="match status" value="1"/>
</dbReference>
<proteinExistence type="inferred from homology"/>
<evidence type="ECO:0000313" key="13">
    <source>
        <dbReference type="EMBL" id="KAH8039241.1"/>
    </source>
</evidence>
<dbReference type="InterPro" id="IPR016444">
    <property type="entry name" value="Synaptobrevin/VAMP"/>
</dbReference>
<reference evidence="13" key="1">
    <citation type="journal article" date="2020" name="Cell">
        <title>Large-Scale Comparative Analyses of Tick Genomes Elucidate Their Genetic Diversity and Vector Capacities.</title>
        <authorList>
            <consortium name="Tick Genome and Microbiome Consortium (TIGMIC)"/>
            <person name="Jia N."/>
            <person name="Wang J."/>
            <person name="Shi W."/>
            <person name="Du L."/>
            <person name="Sun Y."/>
            <person name="Zhan W."/>
            <person name="Jiang J.F."/>
            <person name="Wang Q."/>
            <person name="Zhang B."/>
            <person name="Ji P."/>
            <person name="Bell-Sakyi L."/>
            <person name="Cui X.M."/>
            <person name="Yuan T.T."/>
            <person name="Jiang B.G."/>
            <person name="Yang W.F."/>
            <person name="Lam T.T."/>
            <person name="Chang Q.C."/>
            <person name="Ding S.J."/>
            <person name="Wang X.J."/>
            <person name="Zhu J.G."/>
            <person name="Ruan X.D."/>
            <person name="Zhao L."/>
            <person name="Wei J.T."/>
            <person name="Ye R.Z."/>
            <person name="Que T.C."/>
            <person name="Du C.H."/>
            <person name="Zhou Y.H."/>
            <person name="Cheng J.X."/>
            <person name="Dai P.F."/>
            <person name="Guo W.B."/>
            <person name="Han X.H."/>
            <person name="Huang E.J."/>
            <person name="Li L.F."/>
            <person name="Wei W."/>
            <person name="Gao Y.C."/>
            <person name="Liu J.Z."/>
            <person name="Shao H.Z."/>
            <person name="Wang X."/>
            <person name="Wang C.C."/>
            <person name="Yang T.C."/>
            <person name="Huo Q.B."/>
            <person name="Li W."/>
            <person name="Chen H.Y."/>
            <person name="Chen S.E."/>
            <person name="Zhou L.G."/>
            <person name="Ni X.B."/>
            <person name="Tian J.H."/>
            <person name="Sheng Y."/>
            <person name="Liu T."/>
            <person name="Pan Y.S."/>
            <person name="Xia L.Y."/>
            <person name="Li J."/>
            <person name="Zhao F."/>
            <person name="Cao W.C."/>
        </authorList>
    </citation>
    <scope>NUCLEOTIDE SEQUENCE</scope>
    <source>
        <strain evidence="13">Rmic-2018</strain>
    </source>
</reference>
<comment type="caution">
    <text evidence="13">The sequence shown here is derived from an EMBL/GenBank/DDBJ whole genome shotgun (WGS) entry which is preliminary data.</text>
</comment>
<dbReference type="EMBL" id="JABSTU010000001">
    <property type="protein sequence ID" value="KAH8039241.1"/>
    <property type="molecule type" value="Genomic_DNA"/>
</dbReference>
<feature type="region of interest" description="Disordered" evidence="10">
    <location>
        <begin position="40"/>
        <end position="91"/>
    </location>
</feature>
<keyword evidence="3 11" id="KW-0812">Transmembrane</keyword>
<evidence type="ECO:0000256" key="3">
    <source>
        <dbReference type="ARBA" id="ARBA00022692"/>
    </source>
</evidence>
<evidence type="ECO:0000256" key="10">
    <source>
        <dbReference type="SAM" id="MobiDB-lite"/>
    </source>
</evidence>
<feature type="region of interest" description="Disordered" evidence="10">
    <location>
        <begin position="144"/>
        <end position="179"/>
    </location>
</feature>
<dbReference type="GO" id="GO:0005737">
    <property type="term" value="C:cytoplasm"/>
    <property type="evidence" value="ECO:0007669"/>
    <property type="project" value="UniProtKB-ARBA"/>
</dbReference>
<accession>A0A9J6EYA3</accession>
<feature type="compositionally biased region" description="Low complexity" evidence="10">
    <location>
        <begin position="74"/>
        <end position="86"/>
    </location>
</feature>
<dbReference type="CDD" id="cd15870">
    <property type="entry name" value="R-SNARE_VAMP2"/>
    <property type="match status" value="1"/>
</dbReference>
<evidence type="ECO:0000256" key="4">
    <source>
        <dbReference type="ARBA" id="ARBA00022927"/>
    </source>
</evidence>
<evidence type="ECO:0000256" key="11">
    <source>
        <dbReference type="SAM" id="Phobius"/>
    </source>
</evidence>
<feature type="domain" description="V-SNARE coiled-coil homology" evidence="12">
    <location>
        <begin position="177"/>
        <end position="237"/>
    </location>
</feature>
<keyword evidence="8 9" id="KW-0175">Coiled coil</keyword>
<dbReference type="AlphaFoldDB" id="A0A9J6EYA3"/>
<name>A0A9J6EYA3_RHIMP</name>
<reference evidence="13" key="2">
    <citation type="submission" date="2021-09" db="EMBL/GenBank/DDBJ databases">
        <authorList>
            <person name="Jia N."/>
            <person name="Wang J."/>
            <person name="Shi W."/>
            <person name="Du L."/>
            <person name="Sun Y."/>
            <person name="Zhan W."/>
            <person name="Jiang J."/>
            <person name="Wang Q."/>
            <person name="Zhang B."/>
            <person name="Ji P."/>
            <person name="Sakyi L.B."/>
            <person name="Cui X."/>
            <person name="Yuan T."/>
            <person name="Jiang B."/>
            <person name="Yang W."/>
            <person name="Lam T.T.-Y."/>
            <person name="Chang Q."/>
            <person name="Ding S."/>
            <person name="Wang X."/>
            <person name="Zhu J."/>
            <person name="Ruan X."/>
            <person name="Zhao L."/>
            <person name="Wei J."/>
            <person name="Que T."/>
            <person name="Du C."/>
            <person name="Cheng J."/>
            <person name="Dai P."/>
            <person name="Han X."/>
            <person name="Huang E."/>
            <person name="Gao Y."/>
            <person name="Liu J."/>
            <person name="Shao H."/>
            <person name="Ye R."/>
            <person name="Li L."/>
            <person name="Wei W."/>
            <person name="Wang X."/>
            <person name="Wang C."/>
            <person name="Huo Q."/>
            <person name="Li W."/>
            <person name="Guo W."/>
            <person name="Chen H."/>
            <person name="Chen S."/>
            <person name="Zhou L."/>
            <person name="Zhou L."/>
            <person name="Ni X."/>
            <person name="Tian J."/>
            <person name="Zhou Y."/>
            <person name="Sheng Y."/>
            <person name="Liu T."/>
            <person name="Pan Y."/>
            <person name="Xia L."/>
            <person name="Li J."/>
            <person name="Zhao F."/>
            <person name="Cao W."/>
        </authorList>
    </citation>
    <scope>NUCLEOTIDE SEQUENCE</scope>
    <source>
        <strain evidence="13">Rmic-2018</strain>
        <tissue evidence="13">Larvae</tissue>
    </source>
</reference>
<evidence type="ECO:0000313" key="14">
    <source>
        <dbReference type="Proteomes" id="UP000821866"/>
    </source>
</evidence>
<dbReference type="PROSITE" id="PS00417">
    <property type="entry name" value="SYNAPTOBREVIN"/>
    <property type="match status" value="1"/>
</dbReference>
<sequence length="427" mass="47921">MTSHNLYALKNPRRTTKLDLEKNIFLVREHVSRDRPLFRRTVSPLPAPPSLQENRAVPGITSLPPPNHLAVPESSSGSSASQASTAPRPESKALHFDPALVRYLYQIERPRFGRSRVEILRIRVPALPLNHIAAESIASGLSCEGRSQPGVAGGQAGADQEGAPRPPNPQHQAASKRIQQTQAQVDEVVGIMRVNVEKVLERDQKLSDLDDRADALQQGASQFEQQAGKLKRKFWWKNCKMWAILIGVIAIIIIIIIVSADCVERVEDTLAWLVTVETELTELEVLSFARAPRRTLQNSDRNRWNAEQSANCKVRIVDCDKFRKNRDNEKEDPIKDIGSWCKKILADGEKATKEIEWTDWWEEEALGGKRTETPDPTRVDGRLAHLVQAKKLVQHRVKELVVDAPSTHLRAILGLEVLSTPLSPRPY</sequence>
<evidence type="ECO:0000256" key="5">
    <source>
        <dbReference type="ARBA" id="ARBA00022989"/>
    </source>
</evidence>
<dbReference type="InterPro" id="IPR042855">
    <property type="entry name" value="V_SNARE_CC"/>
</dbReference>
<organism evidence="13 14">
    <name type="scientific">Rhipicephalus microplus</name>
    <name type="common">Cattle tick</name>
    <name type="synonym">Boophilus microplus</name>
    <dbReference type="NCBI Taxonomy" id="6941"/>
    <lineage>
        <taxon>Eukaryota</taxon>
        <taxon>Metazoa</taxon>
        <taxon>Ecdysozoa</taxon>
        <taxon>Arthropoda</taxon>
        <taxon>Chelicerata</taxon>
        <taxon>Arachnida</taxon>
        <taxon>Acari</taxon>
        <taxon>Parasitiformes</taxon>
        <taxon>Ixodida</taxon>
        <taxon>Ixodoidea</taxon>
        <taxon>Ixodidae</taxon>
        <taxon>Rhipicephalinae</taxon>
        <taxon>Rhipicephalus</taxon>
        <taxon>Boophilus</taxon>
    </lineage>
</organism>
<keyword evidence="2" id="KW-0813">Transport</keyword>
<dbReference type="InterPro" id="IPR001388">
    <property type="entry name" value="Synaptobrevin-like"/>
</dbReference>
<keyword evidence="5 11" id="KW-1133">Transmembrane helix</keyword>
<evidence type="ECO:0000259" key="12">
    <source>
        <dbReference type="PROSITE" id="PS50892"/>
    </source>
</evidence>
<dbReference type="Proteomes" id="UP000821866">
    <property type="component" value="Chromosome 1"/>
</dbReference>
<evidence type="ECO:0000256" key="2">
    <source>
        <dbReference type="ARBA" id="ARBA00022448"/>
    </source>
</evidence>
<evidence type="ECO:0000256" key="6">
    <source>
        <dbReference type="ARBA" id="ARBA00023136"/>
    </source>
</evidence>
<keyword evidence="6 11" id="KW-0472">Membrane</keyword>
<comment type="similarity">
    <text evidence="1">Belongs to the synaptobrevin family.</text>
</comment>
<dbReference type="Gene3D" id="1.20.5.110">
    <property type="match status" value="1"/>
</dbReference>
<dbReference type="PROSITE" id="PS50892">
    <property type="entry name" value="V_SNARE"/>
    <property type="match status" value="1"/>
</dbReference>
<evidence type="ECO:0000256" key="7">
    <source>
        <dbReference type="ARBA" id="ARBA00046280"/>
    </source>
</evidence>
<dbReference type="Pfam" id="PF00957">
    <property type="entry name" value="Synaptobrevin"/>
    <property type="match status" value="1"/>
</dbReference>
<dbReference type="GO" id="GO:0012505">
    <property type="term" value="C:endomembrane system"/>
    <property type="evidence" value="ECO:0007669"/>
    <property type="project" value="UniProtKB-SubCell"/>
</dbReference>
<evidence type="ECO:0000256" key="9">
    <source>
        <dbReference type="SAM" id="Coils"/>
    </source>
</evidence>